<comment type="caution">
    <text evidence="4">The sequence shown here is derived from an EMBL/GenBank/DDBJ whole genome shotgun (WGS) entry which is preliminary data.</text>
</comment>
<name>A0ABT9B6S4_9ACTN</name>
<accession>A0ABT9B6S4</accession>
<comment type="similarity">
    <text evidence="1 3">Belongs to the short-chain dehydrogenases/reductases (SDR) family.</text>
</comment>
<protein>
    <submittedName>
        <fullName evidence="4">SDR family oxidoreductase</fullName>
    </submittedName>
</protein>
<keyword evidence="2" id="KW-0560">Oxidoreductase</keyword>
<organism evidence="4 5">
    <name type="scientific">Nocardioides jiangxiensis</name>
    <dbReference type="NCBI Taxonomy" id="3064524"/>
    <lineage>
        <taxon>Bacteria</taxon>
        <taxon>Bacillati</taxon>
        <taxon>Actinomycetota</taxon>
        <taxon>Actinomycetes</taxon>
        <taxon>Propionibacteriales</taxon>
        <taxon>Nocardioidaceae</taxon>
        <taxon>Nocardioides</taxon>
    </lineage>
</organism>
<dbReference type="EMBL" id="JAUQTA010000002">
    <property type="protein sequence ID" value="MDO7869011.1"/>
    <property type="molecule type" value="Genomic_DNA"/>
</dbReference>
<dbReference type="RefSeq" id="WP_305028430.1">
    <property type="nucleotide sequence ID" value="NZ_JAUQTA010000002.1"/>
</dbReference>
<proteinExistence type="inferred from homology"/>
<evidence type="ECO:0000313" key="5">
    <source>
        <dbReference type="Proteomes" id="UP001233314"/>
    </source>
</evidence>
<dbReference type="PANTHER" id="PTHR24322">
    <property type="entry name" value="PKSB"/>
    <property type="match status" value="1"/>
</dbReference>
<sequence>MKNVEGKIVLITGAAMGMGKLYAERAVAEGALAVVLWDINRTALAETVDQLKQAAGATEVHSYLVDVSDRHAIEANAALVLDQVGVPDVLINNAGVVRGNKYFWETDSVADTEFTMKINTLAPMFITRAFLPAMIEGGKEGRLVNVASSAGFVGNPRMAAYAASKWGAIGFSDSVRLELEQAGHKQLKVTTVCPYYVKTGMFDGAKSGLLVPLLEPDHVVNEVWKAMRKGTPFVVLPKTVLVNEALKGLLPTGLRDLVVGKIVGIHKTMDDFKGRQD</sequence>
<dbReference type="InterPro" id="IPR020904">
    <property type="entry name" value="Sc_DH/Rdtase_CS"/>
</dbReference>
<reference evidence="4 5" key="1">
    <citation type="submission" date="2023-07" db="EMBL/GenBank/DDBJ databases">
        <title>Nocardioides sp. nov WY-20 isolated from soil.</title>
        <authorList>
            <person name="Liu B."/>
            <person name="Wan Y."/>
        </authorList>
    </citation>
    <scope>NUCLEOTIDE SEQUENCE [LARGE SCALE GENOMIC DNA]</scope>
    <source>
        <strain evidence="4 5">WY-20</strain>
    </source>
</reference>
<dbReference type="PANTHER" id="PTHR24322:SF736">
    <property type="entry name" value="RETINOL DEHYDROGENASE 10"/>
    <property type="match status" value="1"/>
</dbReference>
<evidence type="ECO:0000313" key="4">
    <source>
        <dbReference type="EMBL" id="MDO7869011.1"/>
    </source>
</evidence>
<dbReference type="Gene3D" id="3.40.50.720">
    <property type="entry name" value="NAD(P)-binding Rossmann-like Domain"/>
    <property type="match status" value="1"/>
</dbReference>
<evidence type="ECO:0000256" key="1">
    <source>
        <dbReference type="ARBA" id="ARBA00006484"/>
    </source>
</evidence>
<evidence type="ECO:0000256" key="3">
    <source>
        <dbReference type="RuleBase" id="RU000363"/>
    </source>
</evidence>
<dbReference type="PROSITE" id="PS00061">
    <property type="entry name" value="ADH_SHORT"/>
    <property type="match status" value="1"/>
</dbReference>
<evidence type="ECO:0000256" key="2">
    <source>
        <dbReference type="ARBA" id="ARBA00023002"/>
    </source>
</evidence>
<dbReference type="InterPro" id="IPR002347">
    <property type="entry name" value="SDR_fam"/>
</dbReference>
<dbReference type="PRINTS" id="PR00081">
    <property type="entry name" value="GDHRDH"/>
</dbReference>
<dbReference type="PRINTS" id="PR00080">
    <property type="entry name" value="SDRFAMILY"/>
</dbReference>
<dbReference type="CDD" id="cd05339">
    <property type="entry name" value="17beta-HSDXI-like_SDR_c"/>
    <property type="match status" value="1"/>
</dbReference>
<keyword evidence="5" id="KW-1185">Reference proteome</keyword>
<dbReference type="SUPFAM" id="SSF51735">
    <property type="entry name" value="NAD(P)-binding Rossmann-fold domains"/>
    <property type="match status" value="1"/>
</dbReference>
<dbReference type="InterPro" id="IPR036291">
    <property type="entry name" value="NAD(P)-bd_dom_sf"/>
</dbReference>
<dbReference type="Pfam" id="PF00106">
    <property type="entry name" value="adh_short"/>
    <property type="match status" value="1"/>
</dbReference>
<dbReference type="Proteomes" id="UP001233314">
    <property type="component" value="Unassembled WGS sequence"/>
</dbReference>
<gene>
    <name evidence="4" type="ORF">Q5722_11600</name>
</gene>